<protein>
    <recommendedName>
        <fullName evidence="3">Nucleoside-diphosphate sugar epimerase</fullName>
    </recommendedName>
</protein>
<gene>
    <name evidence="1" type="ORF">DDZ18_09340</name>
</gene>
<proteinExistence type="predicted"/>
<comment type="caution">
    <text evidence="1">The sequence shown here is derived from an EMBL/GenBank/DDBJ whole genome shotgun (WGS) entry which is preliminary data.</text>
</comment>
<dbReference type="AlphaFoldDB" id="A0A2U2BSE3"/>
<dbReference type="InterPro" id="IPR009367">
    <property type="entry name" value="Elm1-like"/>
</dbReference>
<keyword evidence="2" id="KW-1185">Reference proteome</keyword>
<dbReference type="Pfam" id="PF06258">
    <property type="entry name" value="Mito_fiss_Elm1"/>
    <property type="match status" value="1"/>
</dbReference>
<evidence type="ECO:0000313" key="2">
    <source>
        <dbReference type="Proteomes" id="UP000245168"/>
    </source>
</evidence>
<dbReference type="OrthoDB" id="272235at2"/>
<dbReference type="PANTHER" id="PTHR33986:SF15">
    <property type="entry name" value="MITOCHONDRIAL FISSION PROTEIN ELM1"/>
    <property type="match status" value="1"/>
</dbReference>
<name>A0A2U2BSE3_9PROT</name>
<organism evidence="1 2">
    <name type="scientific">Marinicauda salina</name>
    <dbReference type="NCBI Taxonomy" id="2135793"/>
    <lineage>
        <taxon>Bacteria</taxon>
        <taxon>Pseudomonadati</taxon>
        <taxon>Pseudomonadota</taxon>
        <taxon>Alphaproteobacteria</taxon>
        <taxon>Maricaulales</taxon>
        <taxon>Maricaulaceae</taxon>
        <taxon>Marinicauda</taxon>
    </lineage>
</organism>
<sequence>MTSPAASDERVCFVVSDGRRGIENQALGLAEALGRLTPLRIMPVHVPRTGPLPEAAGIAPDVWIGCGRAAVRASAAHRKAYPRAAFIYVQDPRSAHERFDLIVAPRHDRLKGDNVVSIIGSPNRITPERLREGAGAFRDRTAALPEPRAAVLIGGDSKRHRFTREVGDYLMERLEDLREADVSLMVTTSRRTPPDFTARVRERFAGDERVWLHDGEGPNPYFAFLEAADWILVTEDSTNMLTEAAATGTPVYRLPLAGRAGKFKTLYEELEAAGAARPFLGRLDAWDYDPLHETGNAARRVLEILD</sequence>
<reference evidence="2" key="1">
    <citation type="submission" date="2018-05" db="EMBL/GenBank/DDBJ databases">
        <authorList>
            <person name="Liu B.-T."/>
        </authorList>
    </citation>
    <scope>NUCLEOTIDE SEQUENCE [LARGE SCALE GENOMIC DNA]</scope>
    <source>
        <strain evidence="2">WD6-1</strain>
    </source>
</reference>
<evidence type="ECO:0000313" key="1">
    <source>
        <dbReference type="EMBL" id="PWE16908.1"/>
    </source>
</evidence>
<dbReference type="SUPFAM" id="SSF53756">
    <property type="entry name" value="UDP-Glycosyltransferase/glycogen phosphorylase"/>
    <property type="match status" value="1"/>
</dbReference>
<accession>A0A2U2BSE3</accession>
<dbReference type="EMBL" id="QEXV01000004">
    <property type="protein sequence ID" value="PWE16908.1"/>
    <property type="molecule type" value="Genomic_DNA"/>
</dbReference>
<evidence type="ECO:0008006" key="3">
    <source>
        <dbReference type="Google" id="ProtNLM"/>
    </source>
</evidence>
<dbReference type="PANTHER" id="PTHR33986">
    <property type="entry name" value="OS02G0535700 PROTEIN"/>
    <property type="match status" value="1"/>
</dbReference>
<dbReference type="RefSeq" id="WP_109253131.1">
    <property type="nucleotide sequence ID" value="NZ_QEXV01000004.1"/>
</dbReference>
<dbReference type="Proteomes" id="UP000245168">
    <property type="component" value="Unassembled WGS sequence"/>
</dbReference>